<keyword evidence="1" id="KW-1133">Transmembrane helix</keyword>
<feature type="non-terminal residue" evidence="2">
    <location>
        <position position="1"/>
    </location>
</feature>
<dbReference type="Proteomes" id="UP000237271">
    <property type="component" value="Unassembled WGS sequence"/>
</dbReference>
<organism evidence="2 3">
    <name type="scientific">Phytophthora palmivora</name>
    <dbReference type="NCBI Taxonomy" id="4796"/>
    <lineage>
        <taxon>Eukaryota</taxon>
        <taxon>Sar</taxon>
        <taxon>Stramenopiles</taxon>
        <taxon>Oomycota</taxon>
        <taxon>Peronosporomycetes</taxon>
        <taxon>Peronosporales</taxon>
        <taxon>Peronosporaceae</taxon>
        <taxon>Phytophthora</taxon>
    </lineage>
</organism>
<accession>A0A2P4YHF4</accession>
<comment type="caution">
    <text evidence="2">The sequence shown here is derived from an EMBL/GenBank/DDBJ whole genome shotgun (WGS) entry which is preliminary data.</text>
</comment>
<feature type="transmembrane region" description="Helical" evidence="1">
    <location>
        <begin position="41"/>
        <end position="61"/>
    </location>
</feature>
<evidence type="ECO:0000313" key="3">
    <source>
        <dbReference type="Proteomes" id="UP000237271"/>
    </source>
</evidence>
<feature type="non-terminal residue" evidence="2">
    <location>
        <position position="157"/>
    </location>
</feature>
<keyword evidence="1" id="KW-0472">Membrane</keyword>
<gene>
    <name evidence="2" type="ORF">PHPALM_5399</name>
</gene>
<dbReference type="AlphaFoldDB" id="A0A2P4YHF4"/>
<evidence type="ECO:0000256" key="1">
    <source>
        <dbReference type="SAM" id="Phobius"/>
    </source>
</evidence>
<sequence>MWELHHNTCYTKQRGHHKRTAVPWQNFLERPRGYHHIQRCVLSRCSGVFHIVLLLLCIGYSTSTSTANATSGWDAFWCLARWYSISLFHGSLFNTSEFVGYLGRNDMWLYCDVLCKLHPSVHSTQLATRGRQSCCTLEAEREGTSLSKRVGQLVGWV</sequence>
<name>A0A2P4YHF4_9STRA</name>
<reference evidence="2 3" key="1">
    <citation type="journal article" date="2017" name="Genome Biol. Evol.">
        <title>Phytophthora megakarya and P. palmivora, closely related causal agents of cacao black pod rot, underwent increases in genome sizes and gene numbers by different mechanisms.</title>
        <authorList>
            <person name="Ali S.S."/>
            <person name="Shao J."/>
            <person name="Lary D.J."/>
            <person name="Kronmiller B."/>
            <person name="Shen D."/>
            <person name="Strem M.D."/>
            <person name="Amoako-Attah I."/>
            <person name="Akrofi A.Y."/>
            <person name="Begoude B.A."/>
            <person name="Ten Hoopen G.M."/>
            <person name="Coulibaly K."/>
            <person name="Kebe B.I."/>
            <person name="Melnick R.L."/>
            <person name="Guiltinan M.J."/>
            <person name="Tyler B.M."/>
            <person name="Meinhardt L.W."/>
            <person name="Bailey B.A."/>
        </authorList>
    </citation>
    <scope>NUCLEOTIDE SEQUENCE [LARGE SCALE GENOMIC DNA]</scope>
    <source>
        <strain evidence="3">sbr112.9</strain>
    </source>
</reference>
<proteinExistence type="predicted"/>
<keyword evidence="3" id="KW-1185">Reference proteome</keyword>
<evidence type="ECO:0000313" key="2">
    <source>
        <dbReference type="EMBL" id="POM77245.1"/>
    </source>
</evidence>
<dbReference type="EMBL" id="NCKW01002797">
    <property type="protein sequence ID" value="POM77245.1"/>
    <property type="molecule type" value="Genomic_DNA"/>
</dbReference>
<keyword evidence="1" id="KW-0812">Transmembrane</keyword>
<protein>
    <submittedName>
        <fullName evidence="2">Uncharacterized protein</fullName>
    </submittedName>
</protein>